<gene>
    <name evidence="7" type="ORF">ABUH87_13960</name>
</gene>
<keyword evidence="1 4" id="KW-0349">Heme</keyword>
<dbReference type="RefSeq" id="WP_367774613.1">
    <property type="nucleotide sequence ID" value="NZ_JBFNXR010000051.1"/>
</dbReference>
<evidence type="ECO:0000259" key="6">
    <source>
        <dbReference type="PROSITE" id="PS51007"/>
    </source>
</evidence>
<evidence type="ECO:0000313" key="7">
    <source>
        <dbReference type="EMBL" id="MEW9856242.1"/>
    </source>
</evidence>
<evidence type="ECO:0000256" key="5">
    <source>
        <dbReference type="SAM" id="SignalP"/>
    </source>
</evidence>
<dbReference type="SUPFAM" id="SSF46626">
    <property type="entry name" value="Cytochrome c"/>
    <property type="match status" value="1"/>
</dbReference>
<accession>A0ABV3REG8</accession>
<keyword evidence="8" id="KW-1185">Reference proteome</keyword>
<dbReference type="InterPro" id="IPR009056">
    <property type="entry name" value="Cyt_c-like_dom"/>
</dbReference>
<protein>
    <submittedName>
        <fullName evidence="7">Cytochrome c</fullName>
    </submittedName>
</protein>
<evidence type="ECO:0000256" key="4">
    <source>
        <dbReference type="PROSITE-ProRule" id="PRU00433"/>
    </source>
</evidence>
<dbReference type="Pfam" id="PF00034">
    <property type="entry name" value="Cytochrom_C"/>
    <property type="match status" value="1"/>
</dbReference>
<reference evidence="7 8" key="1">
    <citation type="submission" date="2024-06" db="EMBL/GenBank/DDBJ databases">
        <title>Novosphingobium rhizovicinus M1R2S20.</title>
        <authorList>
            <person name="Sun J.-Q."/>
        </authorList>
    </citation>
    <scope>NUCLEOTIDE SEQUENCE [LARGE SCALE GENOMIC DNA]</scope>
    <source>
        <strain evidence="7 8">M1R2S20</strain>
    </source>
</reference>
<proteinExistence type="predicted"/>
<keyword evidence="2 4" id="KW-0479">Metal-binding</keyword>
<comment type="caution">
    <text evidence="7">The sequence shown here is derived from an EMBL/GenBank/DDBJ whole genome shotgun (WGS) entry which is preliminary data.</text>
</comment>
<evidence type="ECO:0000256" key="1">
    <source>
        <dbReference type="ARBA" id="ARBA00022617"/>
    </source>
</evidence>
<dbReference type="PROSITE" id="PS51007">
    <property type="entry name" value="CYTC"/>
    <property type="match status" value="1"/>
</dbReference>
<keyword evidence="3 4" id="KW-0408">Iron</keyword>
<organism evidence="7 8">
    <name type="scientific">Novosphingobium rhizovicinum</name>
    <dbReference type="NCBI Taxonomy" id="3228928"/>
    <lineage>
        <taxon>Bacteria</taxon>
        <taxon>Pseudomonadati</taxon>
        <taxon>Pseudomonadota</taxon>
        <taxon>Alphaproteobacteria</taxon>
        <taxon>Sphingomonadales</taxon>
        <taxon>Sphingomonadaceae</taxon>
        <taxon>Novosphingobium</taxon>
    </lineage>
</organism>
<feature type="signal peptide" evidence="5">
    <location>
        <begin position="1"/>
        <end position="35"/>
    </location>
</feature>
<dbReference type="InterPro" id="IPR036909">
    <property type="entry name" value="Cyt_c-like_dom_sf"/>
</dbReference>
<keyword evidence="5" id="KW-0732">Signal</keyword>
<feature type="chain" id="PRO_5047183438" evidence="5">
    <location>
        <begin position="36"/>
        <end position="166"/>
    </location>
</feature>
<sequence length="166" mass="16885">MKLRLARVARHGAARTASTLGLLVLGAATVPPGQAAPKAPPPPAYVAACQSCHKADGSGVPGVFPRIAGRMGSAAQSAAGRKWMIANLIFGQSGAIEVDGKPIRGIMPAFARLSDAQIAEVLNWISAGQGKPFTAGEVASVRAQPGMNPAKVGQMRAELAKAGVIK</sequence>
<dbReference type="InterPro" id="IPR051459">
    <property type="entry name" value="Cytochrome_c-type_DH"/>
</dbReference>
<dbReference type="Proteomes" id="UP001556118">
    <property type="component" value="Unassembled WGS sequence"/>
</dbReference>
<dbReference type="PANTHER" id="PTHR35008:SF8">
    <property type="entry name" value="ALCOHOL DEHYDROGENASE CYTOCHROME C SUBUNIT"/>
    <property type="match status" value="1"/>
</dbReference>
<evidence type="ECO:0000256" key="3">
    <source>
        <dbReference type="ARBA" id="ARBA00023004"/>
    </source>
</evidence>
<feature type="domain" description="Cytochrome c" evidence="6">
    <location>
        <begin position="28"/>
        <end position="129"/>
    </location>
</feature>
<dbReference type="EMBL" id="JBFNXR010000051">
    <property type="protein sequence ID" value="MEW9856242.1"/>
    <property type="molecule type" value="Genomic_DNA"/>
</dbReference>
<evidence type="ECO:0000256" key="2">
    <source>
        <dbReference type="ARBA" id="ARBA00022723"/>
    </source>
</evidence>
<dbReference type="PANTHER" id="PTHR35008">
    <property type="entry name" value="BLL4482 PROTEIN-RELATED"/>
    <property type="match status" value="1"/>
</dbReference>
<name>A0ABV3REG8_9SPHN</name>
<dbReference type="Gene3D" id="1.10.760.10">
    <property type="entry name" value="Cytochrome c-like domain"/>
    <property type="match status" value="1"/>
</dbReference>
<evidence type="ECO:0000313" key="8">
    <source>
        <dbReference type="Proteomes" id="UP001556118"/>
    </source>
</evidence>